<gene>
    <name evidence="1" type="ORF">M1L60_32960</name>
</gene>
<dbReference type="InterPro" id="IPR049749">
    <property type="entry name" value="SCO2521-like"/>
</dbReference>
<comment type="caution">
    <text evidence="1">The sequence shown here is derived from an EMBL/GenBank/DDBJ whole genome shotgun (WGS) entry which is preliminary data.</text>
</comment>
<name>A0ABT1DX08_9ACTN</name>
<dbReference type="RefSeq" id="WP_253241461.1">
    <property type="nucleotide sequence ID" value="NZ_JAMYJR010000037.1"/>
</dbReference>
<organism evidence="1 2">
    <name type="scientific">Paractinoplanes aksuensis</name>
    <dbReference type="NCBI Taxonomy" id="2939490"/>
    <lineage>
        <taxon>Bacteria</taxon>
        <taxon>Bacillati</taxon>
        <taxon>Actinomycetota</taxon>
        <taxon>Actinomycetes</taxon>
        <taxon>Micromonosporales</taxon>
        <taxon>Micromonosporaceae</taxon>
        <taxon>Paractinoplanes</taxon>
    </lineage>
</organism>
<protein>
    <submittedName>
        <fullName evidence="1">SCO2521 family protein</fullName>
    </submittedName>
</protein>
<dbReference type="EMBL" id="JAMYJR010000037">
    <property type="protein sequence ID" value="MCO8275403.1"/>
    <property type="molecule type" value="Genomic_DNA"/>
</dbReference>
<dbReference type="NCBIfam" id="NF040565">
    <property type="entry name" value="SCO2521_fam"/>
    <property type="match status" value="1"/>
</dbReference>
<dbReference type="Proteomes" id="UP001523369">
    <property type="component" value="Unassembled WGS sequence"/>
</dbReference>
<proteinExistence type="predicted"/>
<evidence type="ECO:0000313" key="1">
    <source>
        <dbReference type="EMBL" id="MCO8275403.1"/>
    </source>
</evidence>
<sequence length="323" mass="35386">MFGEIHTGLLQNSTALSSERVSALLDLVVGERVRRFERPVAQAVSPDKLTGVDCDLPSSSGRSARGVGTIVSHAIVTGGHCVQGSSYAKIEQVRRHGLRLPWSHYLARPGTIEPIGKVNLADVADGFLGDRQGVSALDVGAISDRAIDEIQASRLLDRLRPFRSSRTVLRWAVSRAPDGLNSVSFVIESKTVRTLLVRVDSALEAELPADAMLTFAEELARRDWLLTVVLSLLDRSLEAPGNRPHLMSMLHPAVEFLLHLWMPSARVDVTLLSLWESLDRQANLSNQWRTCVDRIRDQLNLSTIALLEATAHAADRTGRTTAA</sequence>
<accession>A0ABT1DX08</accession>
<evidence type="ECO:0000313" key="2">
    <source>
        <dbReference type="Proteomes" id="UP001523369"/>
    </source>
</evidence>
<keyword evidence="2" id="KW-1185">Reference proteome</keyword>
<reference evidence="1 2" key="1">
    <citation type="submission" date="2022-06" db="EMBL/GenBank/DDBJ databases">
        <title>New Species of the Genus Actinoplanes, ActinopZanes ferrugineus.</title>
        <authorList>
            <person name="Ding P."/>
        </authorList>
    </citation>
    <scope>NUCLEOTIDE SEQUENCE [LARGE SCALE GENOMIC DNA]</scope>
    <source>
        <strain evidence="1 2">TRM88003</strain>
    </source>
</reference>